<evidence type="ECO:0000313" key="12">
    <source>
        <dbReference type="RefSeq" id="XP_045564047.1"/>
    </source>
</evidence>
<dbReference type="PRINTS" id="PR00961">
    <property type="entry name" value="HUDSXLRNA"/>
</dbReference>
<dbReference type="Proteomes" id="UP001652741">
    <property type="component" value="Chromosome ssa26"/>
</dbReference>
<gene>
    <name evidence="12" type="primary">LOC106587097</name>
</gene>
<dbReference type="GeneID" id="106587097"/>
<dbReference type="SMART" id="SM00360">
    <property type="entry name" value="RRM"/>
    <property type="match status" value="3"/>
</dbReference>
<evidence type="ECO:0000256" key="3">
    <source>
        <dbReference type="ARBA" id="ARBA00009621"/>
    </source>
</evidence>
<evidence type="ECO:0000256" key="6">
    <source>
        <dbReference type="ARBA" id="ARBA00022737"/>
    </source>
</evidence>
<feature type="domain" description="RRM" evidence="10">
    <location>
        <begin position="402"/>
        <end position="480"/>
    </location>
</feature>
<dbReference type="InterPro" id="IPR012677">
    <property type="entry name" value="Nucleotide-bd_a/b_plait_sf"/>
</dbReference>
<evidence type="ECO:0000256" key="1">
    <source>
        <dbReference type="ARBA" id="ARBA00004123"/>
    </source>
</evidence>
<keyword evidence="11" id="KW-1185">Reference proteome</keyword>
<evidence type="ECO:0000256" key="2">
    <source>
        <dbReference type="ARBA" id="ARBA00004496"/>
    </source>
</evidence>
<feature type="domain" description="RRM" evidence="10">
    <location>
        <begin position="54"/>
        <end position="137"/>
    </location>
</feature>
<protein>
    <submittedName>
        <fullName evidence="12">CUGBP Elav-like family member 1 isoform X40</fullName>
    </submittedName>
</protein>
<dbReference type="PANTHER" id="PTHR24012">
    <property type="entry name" value="RNA BINDING PROTEIN"/>
    <property type="match status" value="1"/>
</dbReference>
<feature type="domain" description="RRM" evidence="10">
    <location>
        <begin position="146"/>
        <end position="226"/>
    </location>
</feature>
<dbReference type="Gene3D" id="3.30.70.330">
    <property type="match status" value="3"/>
</dbReference>
<dbReference type="InterPro" id="IPR002343">
    <property type="entry name" value="Hud_Sxl_RNA"/>
</dbReference>
<dbReference type="InterPro" id="IPR034196">
    <property type="entry name" value="CELF1/2_RRM1"/>
</dbReference>
<dbReference type="CDD" id="cd12634">
    <property type="entry name" value="RRM2_CELF1_2"/>
    <property type="match status" value="1"/>
</dbReference>
<dbReference type="InterPro" id="IPR000504">
    <property type="entry name" value="RRM_dom"/>
</dbReference>
<dbReference type="CDD" id="cd12631">
    <property type="entry name" value="RRM1_CELF1_2_Bruno"/>
    <property type="match status" value="1"/>
</dbReference>
<accession>A0ABM3DZ09</accession>
<evidence type="ECO:0000313" key="11">
    <source>
        <dbReference type="Proteomes" id="UP001652741"/>
    </source>
</evidence>
<keyword evidence="8" id="KW-0539">Nucleus</keyword>
<evidence type="ECO:0000256" key="5">
    <source>
        <dbReference type="ARBA" id="ARBA00022664"/>
    </source>
</evidence>
<keyword evidence="5" id="KW-0507">mRNA processing</keyword>
<dbReference type="InterPro" id="IPR034199">
    <property type="entry name" value="CELF1/2_RRM3"/>
</dbReference>
<comment type="subcellular location">
    <subcellularLocation>
        <location evidence="2">Cytoplasm</location>
    </subcellularLocation>
    <subcellularLocation>
        <location evidence="1">Nucleus</location>
    </subcellularLocation>
</comment>
<evidence type="ECO:0000259" key="10">
    <source>
        <dbReference type="PROSITE" id="PS50102"/>
    </source>
</evidence>
<sequence>MDSIDAEVLYLSTEQHGQPQCELPHTALEVPTMGGAKKMNGTLDHPDQPDIDAIKMFVGQIPRSWAEEQLRELFEPYGAVYEINVLRDRSQNPPQSKGCCFITYYARKSALEAQNALHNMKILPGMHHPIQMKPADSEKNNAVEDRKLFIGMISKKCNENDIRLMFSPYGQIEECRILRGPDGLSRGCAFITFTARQMAQSTIKSMHQSQTMEGCSSPIVVKFADTQKDKEQKRIAQQLQQQMQQLNAASMWGNLTGLNSLGPQYLALLQQSATSGNTLNNLHPMSGMSGSSPTSCNNNSVNPMASLGALQSLAAGAGAGLNMGSLAGMAALNGGLGSGGMSNGTGSTMEALTQAYSGIQQYAAAAALPSLYNQSLLSQQSVSAAGSQKEASDSRSTGPEGANLFIYHLPQEFGDQDLLQMFMPFGNVISAKVFIDKQTNLSKCFGFVSYDNPVSSQAAIQSMNGFQIGMKRLKVQLKRSKNDSKPY</sequence>
<dbReference type="InterPro" id="IPR035979">
    <property type="entry name" value="RBD_domain_sf"/>
</dbReference>
<keyword evidence="4" id="KW-0963">Cytoplasm</keyword>
<keyword evidence="7 9" id="KW-0694">RNA-binding</keyword>
<organism evidence="11 12">
    <name type="scientific">Salmo salar</name>
    <name type="common">Atlantic salmon</name>
    <dbReference type="NCBI Taxonomy" id="8030"/>
    <lineage>
        <taxon>Eukaryota</taxon>
        <taxon>Metazoa</taxon>
        <taxon>Chordata</taxon>
        <taxon>Craniata</taxon>
        <taxon>Vertebrata</taxon>
        <taxon>Euteleostomi</taxon>
        <taxon>Actinopterygii</taxon>
        <taxon>Neopterygii</taxon>
        <taxon>Teleostei</taxon>
        <taxon>Protacanthopterygii</taxon>
        <taxon>Salmoniformes</taxon>
        <taxon>Salmonidae</taxon>
        <taxon>Salmoninae</taxon>
        <taxon>Salmo</taxon>
    </lineage>
</organism>
<dbReference type="InterPro" id="IPR034198">
    <property type="entry name" value="CELF1/2_RRM2"/>
</dbReference>
<name>A0ABM3DZ09_SALSA</name>
<dbReference type="SUPFAM" id="SSF54928">
    <property type="entry name" value="RNA-binding domain, RBD"/>
    <property type="match status" value="2"/>
</dbReference>
<evidence type="ECO:0000256" key="4">
    <source>
        <dbReference type="ARBA" id="ARBA00022490"/>
    </source>
</evidence>
<comment type="similarity">
    <text evidence="3">Belongs to the CELF/BRUNOL family.</text>
</comment>
<proteinExistence type="inferred from homology"/>
<dbReference type="RefSeq" id="XP_045564047.1">
    <property type="nucleotide sequence ID" value="XM_045708091.1"/>
</dbReference>
<evidence type="ECO:0000256" key="9">
    <source>
        <dbReference type="PROSITE-ProRule" id="PRU00176"/>
    </source>
</evidence>
<dbReference type="PROSITE" id="PS50102">
    <property type="entry name" value="RRM"/>
    <property type="match status" value="3"/>
</dbReference>
<evidence type="ECO:0000256" key="8">
    <source>
        <dbReference type="ARBA" id="ARBA00023242"/>
    </source>
</evidence>
<evidence type="ECO:0000256" key="7">
    <source>
        <dbReference type="ARBA" id="ARBA00022884"/>
    </source>
</evidence>
<reference evidence="12" key="1">
    <citation type="submission" date="2025-08" db="UniProtKB">
        <authorList>
            <consortium name="RefSeq"/>
        </authorList>
    </citation>
    <scope>IDENTIFICATION</scope>
</reference>
<keyword evidence="6" id="KW-0677">Repeat</keyword>
<dbReference type="Pfam" id="PF00076">
    <property type="entry name" value="RRM_1"/>
    <property type="match status" value="3"/>
</dbReference>
<dbReference type="CDD" id="cd12638">
    <property type="entry name" value="RRM3_CELF1_2"/>
    <property type="match status" value="1"/>
</dbReference>